<dbReference type="Pfam" id="PF01699">
    <property type="entry name" value="Na_Ca_ex"/>
    <property type="match status" value="2"/>
</dbReference>
<keyword evidence="5 8" id="KW-1133">Transmembrane helix</keyword>
<dbReference type="EMBL" id="BLJY01000013">
    <property type="protein sequence ID" value="GFF20922.1"/>
    <property type="molecule type" value="Genomic_DNA"/>
</dbReference>
<feature type="transmembrane region" description="Helical" evidence="8">
    <location>
        <begin position="209"/>
        <end position="231"/>
    </location>
</feature>
<keyword evidence="3" id="KW-0050">Antiport</keyword>
<feature type="transmembrane region" description="Helical" evidence="8">
    <location>
        <begin position="276"/>
        <end position="297"/>
    </location>
</feature>
<dbReference type="GO" id="GO:0008273">
    <property type="term" value="F:calcium, potassium:sodium antiporter activity"/>
    <property type="evidence" value="ECO:0007669"/>
    <property type="project" value="TreeGrafter"/>
</dbReference>
<sequence>MPSIDWDTLCYSSACLIAGVFVLDYGADKFIDHTALLARRLGISQTLIALLTAGAEYEELAVVIAAVLQKRGSLALGNVMGSTISNILGAFSLGLLVHPGRMQFDRSARSYTAILLGLTTMSAGLTWGGKLNRVTGGILVATFAIYLVSIGFAIYRGVIDAPELSDSDNDSDSDSDSDDVESRIHPSETSRLLGDQLPSPVEGRHASSVAYHLVQLIIGLVALSLSGYILAQSASAIADSLHLSGTVVGFTILSIATTIPEKLIAVMSGVRGHSGIVVANTAGSNIFLLTLCVGVIALSGEVSGNMSDYMTLFELISVWVSAALLAAVVFLDLGRWMGALLVIAYAAFLVCEFTVYRR</sequence>
<comment type="caution">
    <text evidence="10">The sequence shown here is derived from an EMBL/GenBank/DDBJ whole genome shotgun (WGS) entry which is preliminary data.</text>
</comment>
<feature type="domain" description="Sodium/calcium exchanger membrane region" evidence="9">
    <location>
        <begin position="213"/>
        <end position="350"/>
    </location>
</feature>
<feature type="region of interest" description="Disordered" evidence="7">
    <location>
        <begin position="165"/>
        <end position="199"/>
    </location>
</feature>
<gene>
    <name evidence="10" type="ORF">ATEIFO6365_0013025600</name>
</gene>
<dbReference type="OrthoDB" id="2127281at2759"/>
<keyword evidence="11" id="KW-1185">Reference proteome</keyword>
<dbReference type="PANTHER" id="PTHR10846:SF8">
    <property type="entry name" value="INNER MEMBRANE PROTEIN YRBG"/>
    <property type="match status" value="1"/>
</dbReference>
<dbReference type="GO" id="GO:0005262">
    <property type="term" value="F:calcium channel activity"/>
    <property type="evidence" value="ECO:0007669"/>
    <property type="project" value="TreeGrafter"/>
</dbReference>
<feature type="transmembrane region" description="Helical" evidence="8">
    <location>
        <begin position="243"/>
        <end position="264"/>
    </location>
</feature>
<organism evidence="10 11">
    <name type="scientific">Aspergillus terreus</name>
    <dbReference type="NCBI Taxonomy" id="33178"/>
    <lineage>
        <taxon>Eukaryota</taxon>
        <taxon>Fungi</taxon>
        <taxon>Dikarya</taxon>
        <taxon>Ascomycota</taxon>
        <taxon>Pezizomycotina</taxon>
        <taxon>Eurotiomycetes</taxon>
        <taxon>Eurotiomycetidae</taxon>
        <taxon>Eurotiales</taxon>
        <taxon>Aspergillaceae</taxon>
        <taxon>Aspergillus</taxon>
        <taxon>Aspergillus subgen. Circumdati</taxon>
    </lineage>
</organism>
<evidence type="ECO:0000256" key="2">
    <source>
        <dbReference type="ARBA" id="ARBA00005364"/>
    </source>
</evidence>
<dbReference type="InterPro" id="IPR004481">
    <property type="entry name" value="K/Na/Ca-exchanger"/>
</dbReference>
<evidence type="ECO:0000256" key="3">
    <source>
        <dbReference type="ARBA" id="ARBA00022449"/>
    </source>
</evidence>
<keyword evidence="4 8" id="KW-0812">Transmembrane</keyword>
<evidence type="ECO:0000256" key="4">
    <source>
        <dbReference type="ARBA" id="ARBA00022692"/>
    </source>
</evidence>
<feature type="transmembrane region" description="Helical" evidence="8">
    <location>
        <begin position="6"/>
        <end position="26"/>
    </location>
</feature>
<keyword evidence="6 8" id="KW-0472">Membrane</keyword>
<evidence type="ECO:0000256" key="1">
    <source>
        <dbReference type="ARBA" id="ARBA00004141"/>
    </source>
</evidence>
<reference evidence="10 11" key="1">
    <citation type="submission" date="2020-01" db="EMBL/GenBank/DDBJ databases">
        <title>Aspergillus terreus IFO 6365 whole genome shotgun sequence.</title>
        <authorList>
            <person name="Kanamasa S."/>
            <person name="Takahashi H."/>
        </authorList>
    </citation>
    <scope>NUCLEOTIDE SEQUENCE [LARGE SCALE GENOMIC DNA]</scope>
    <source>
        <strain evidence="10 11">IFO 6365</strain>
    </source>
</reference>
<evidence type="ECO:0000313" key="11">
    <source>
        <dbReference type="Proteomes" id="UP000452235"/>
    </source>
</evidence>
<keyword evidence="3" id="KW-0813">Transport</keyword>
<feature type="transmembrane region" description="Helical" evidence="8">
    <location>
        <begin position="47"/>
        <end position="68"/>
    </location>
</feature>
<feature type="compositionally biased region" description="Acidic residues" evidence="7">
    <location>
        <begin position="165"/>
        <end position="179"/>
    </location>
</feature>
<dbReference type="GO" id="GO:0005886">
    <property type="term" value="C:plasma membrane"/>
    <property type="evidence" value="ECO:0007669"/>
    <property type="project" value="TreeGrafter"/>
</dbReference>
<evidence type="ECO:0000256" key="6">
    <source>
        <dbReference type="ARBA" id="ARBA00023136"/>
    </source>
</evidence>
<feature type="transmembrane region" description="Helical" evidence="8">
    <location>
        <begin position="110"/>
        <end position="128"/>
    </location>
</feature>
<dbReference type="InterPro" id="IPR044880">
    <property type="entry name" value="NCX_ion-bd_dom_sf"/>
</dbReference>
<feature type="transmembrane region" description="Helical" evidence="8">
    <location>
        <begin position="74"/>
        <end position="98"/>
    </location>
</feature>
<evidence type="ECO:0000313" key="10">
    <source>
        <dbReference type="EMBL" id="GFF20922.1"/>
    </source>
</evidence>
<feature type="transmembrane region" description="Helical" evidence="8">
    <location>
        <begin position="309"/>
        <end position="331"/>
    </location>
</feature>
<dbReference type="PANTHER" id="PTHR10846">
    <property type="entry name" value="SODIUM/POTASSIUM/CALCIUM EXCHANGER"/>
    <property type="match status" value="1"/>
</dbReference>
<protein>
    <submittedName>
        <fullName evidence="10">Sodium/calcium transporter</fullName>
    </submittedName>
</protein>
<accession>A0A5M3ZDL3</accession>
<comment type="subcellular location">
    <subcellularLocation>
        <location evidence="1">Membrane</location>
        <topology evidence="1">Multi-pass membrane protein</topology>
    </subcellularLocation>
</comment>
<dbReference type="GO" id="GO:0006874">
    <property type="term" value="P:intracellular calcium ion homeostasis"/>
    <property type="evidence" value="ECO:0007669"/>
    <property type="project" value="TreeGrafter"/>
</dbReference>
<dbReference type="VEuPathDB" id="FungiDB:ATEG_09762"/>
<feature type="transmembrane region" description="Helical" evidence="8">
    <location>
        <begin position="338"/>
        <end position="356"/>
    </location>
</feature>
<evidence type="ECO:0000256" key="7">
    <source>
        <dbReference type="SAM" id="MobiDB-lite"/>
    </source>
</evidence>
<evidence type="ECO:0000256" key="8">
    <source>
        <dbReference type="SAM" id="Phobius"/>
    </source>
</evidence>
<name>A0A5M3ZDL3_ASPTE</name>
<evidence type="ECO:0000256" key="5">
    <source>
        <dbReference type="ARBA" id="ARBA00022989"/>
    </source>
</evidence>
<dbReference type="InterPro" id="IPR004837">
    <property type="entry name" value="NaCa_Exmemb"/>
</dbReference>
<feature type="transmembrane region" description="Helical" evidence="8">
    <location>
        <begin position="134"/>
        <end position="155"/>
    </location>
</feature>
<feature type="domain" description="Sodium/calcium exchanger membrane region" evidence="9">
    <location>
        <begin position="14"/>
        <end position="148"/>
    </location>
</feature>
<dbReference type="AlphaFoldDB" id="A0A5M3ZDL3"/>
<comment type="similarity">
    <text evidence="2">Belongs to the Ca(2+):cation antiporter (CaCA) (TC 2.A.19) family. SLC24A subfamily.</text>
</comment>
<proteinExistence type="inferred from homology"/>
<dbReference type="Proteomes" id="UP000452235">
    <property type="component" value="Unassembled WGS sequence"/>
</dbReference>
<dbReference type="Gene3D" id="1.20.1420.30">
    <property type="entry name" value="NCX, central ion-binding region"/>
    <property type="match status" value="2"/>
</dbReference>
<evidence type="ECO:0000259" key="9">
    <source>
        <dbReference type="Pfam" id="PF01699"/>
    </source>
</evidence>